<dbReference type="Gene3D" id="3.90.76.10">
    <property type="entry name" value="Dipeptide-binding Protein, Domain 1"/>
    <property type="match status" value="1"/>
</dbReference>
<accession>A0A645BPN5</accession>
<dbReference type="PROSITE" id="PS51257">
    <property type="entry name" value="PROKAR_LIPOPROTEIN"/>
    <property type="match status" value="1"/>
</dbReference>
<evidence type="ECO:0000259" key="4">
    <source>
        <dbReference type="Pfam" id="PF00496"/>
    </source>
</evidence>
<dbReference type="AlphaFoldDB" id="A0A645BPN5"/>
<keyword evidence="3" id="KW-0732">Signal</keyword>
<organism evidence="5">
    <name type="scientific">bioreactor metagenome</name>
    <dbReference type="NCBI Taxonomy" id="1076179"/>
    <lineage>
        <taxon>unclassified sequences</taxon>
        <taxon>metagenomes</taxon>
        <taxon>ecological metagenomes</taxon>
    </lineage>
</organism>
<dbReference type="Gene3D" id="3.10.105.10">
    <property type="entry name" value="Dipeptide-binding Protein, Domain 3"/>
    <property type="match status" value="1"/>
</dbReference>
<comment type="caution">
    <text evidence="5">The sequence shown here is derived from an EMBL/GenBank/DDBJ whole genome shotgun (WGS) entry which is preliminary data.</text>
</comment>
<feature type="domain" description="Solute-binding protein family 5" evidence="4">
    <location>
        <begin position="87"/>
        <end position="446"/>
    </location>
</feature>
<dbReference type="CDD" id="cd08513">
    <property type="entry name" value="PBP2_thermophilic_Hb8_like"/>
    <property type="match status" value="1"/>
</dbReference>
<dbReference type="Pfam" id="PF00496">
    <property type="entry name" value="SBP_bac_5"/>
    <property type="match status" value="1"/>
</dbReference>
<dbReference type="GO" id="GO:0015833">
    <property type="term" value="P:peptide transport"/>
    <property type="evidence" value="ECO:0007669"/>
    <property type="project" value="TreeGrafter"/>
</dbReference>
<keyword evidence="2" id="KW-0813">Transport</keyword>
<evidence type="ECO:0000256" key="2">
    <source>
        <dbReference type="ARBA" id="ARBA00022448"/>
    </source>
</evidence>
<evidence type="ECO:0000256" key="3">
    <source>
        <dbReference type="ARBA" id="ARBA00022729"/>
    </source>
</evidence>
<dbReference type="GO" id="GO:0043190">
    <property type="term" value="C:ATP-binding cassette (ABC) transporter complex"/>
    <property type="evidence" value="ECO:0007669"/>
    <property type="project" value="InterPro"/>
</dbReference>
<evidence type="ECO:0000313" key="5">
    <source>
        <dbReference type="EMBL" id="MPM67346.1"/>
    </source>
</evidence>
<name>A0A645BPN5_9ZZZZ</name>
<dbReference type="EMBL" id="VSSQ01021636">
    <property type="protein sequence ID" value="MPM67346.1"/>
    <property type="molecule type" value="Genomic_DNA"/>
</dbReference>
<dbReference type="SUPFAM" id="SSF53850">
    <property type="entry name" value="Periplasmic binding protein-like II"/>
    <property type="match status" value="1"/>
</dbReference>
<gene>
    <name evidence="5" type="primary">appA_23</name>
    <name evidence="5" type="ORF">SDC9_114268</name>
</gene>
<dbReference type="Gene3D" id="3.40.190.10">
    <property type="entry name" value="Periplasmic binding protein-like II"/>
    <property type="match status" value="1"/>
</dbReference>
<dbReference type="GO" id="GO:0042597">
    <property type="term" value="C:periplasmic space"/>
    <property type="evidence" value="ECO:0007669"/>
    <property type="project" value="UniProtKB-ARBA"/>
</dbReference>
<dbReference type="GO" id="GO:1904680">
    <property type="term" value="F:peptide transmembrane transporter activity"/>
    <property type="evidence" value="ECO:0007669"/>
    <property type="project" value="TreeGrafter"/>
</dbReference>
<dbReference type="PIRSF" id="PIRSF002741">
    <property type="entry name" value="MppA"/>
    <property type="match status" value="1"/>
</dbReference>
<sequence length="527" mass="58507">MKKTIALVSAILLLLTGCSSSETKTVEGNVTGQGAPITTEGESENVINLSMSVVRSLNPIFNTDETVNNVFSLMYEKLINIGSDGKAEPNIAESWSFNDEGNVLTLNLRNDVCFSDGSSLTAYDVAYSLKTIDRAEASYYKNCSNNIKTWSVSSDYSMTVTFYNDGGNNIYYLSFPVISRTLYGGDYAVDSDSPNTALTNGLYRFDSLAEAKQLSLVASLNCFKGMAEVEKVMVTMTKDRSTQINLFSQGISDLLPADETELAGQSTAVGVNKTNYVTNIYDFIGFNFNNNIFGDRNIRQAIAYSVDQDSIIESVYLGNAEKAYSPISSSSWLYDKNVYGYDYDIQTAKMLLEQSGWRFRTSSSVRENTDGGKLSATILVNKENNERNQIAQIIADSLKVLGFEISIDSVDYETYKQRVESGSFDILVGSWTLSPVNDFSFMFETGNNSIGYSSEKMDEYIKNCNTAVTDEQMTEAYGKFQKYVSQELPYISLVFRQSSVYSSQRLQGDIIPARYNVFNGIKNVTVK</sequence>
<proteinExistence type="inferred from homology"/>
<reference evidence="5" key="1">
    <citation type="submission" date="2019-08" db="EMBL/GenBank/DDBJ databases">
        <authorList>
            <person name="Kucharzyk K."/>
            <person name="Murdoch R.W."/>
            <person name="Higgins S."/>
            <person name="Loffler F."/>
        </authorList>
    </citation>
    <scope>NUCLEOTIDE SEQUENCE</scope>
</reference>
<dbReference type="InterPro" id="IPR039424">
    <property type="entry name" value="SBP_5"/>
</dbReference>
<dbReference type="PANTHER" id="PTHR30290:SF9">
    <property type="entry name" value="OLIGOPEPTIDE-BINDING PROTEIN APPA"/>
    <property type="match status" value="1"/>
</dbReference>
<comment type="similarity">
    <text evidence="1">Belongs to the bacterial solute-binding protein 5 family.</text>
</comment>
<dbReference type="InterPro" id="IPR030678">
    <property type="entry name" value="Peptide/Ni-bd"/>
</dbReference>
<evidence type="ECO:0000256" key="1">
    <source>
        <dbReference type="ARBA" id="ARBA00005695"/>
    </source>
</evidence>
<dbReference type="PANTHER" id="PTHR30290">
    <property type="entry name" value="PERIPLASMIC BINDING COMPONENT OF ABC TRANSPORTER"/>
    <property type="match status" value="1"/>
</dbReference>
<dbReference type="InterPro" id="IPR000914">
    <property type="entry name" value="SBP_5_dom"/>
</dbReference>
<protein>
    <submittedName>
        <fullName evidence="5">Oligopeptide-binding protein AppA</fullName>
    </submittedName>
</protein>